<reference evidence="1 2" key="1">
    <citation type="submission" date="2024-10" db="EMBL/GenBank/DDBJ databases">
        <title>The Natural Products Discovery Center: Release of the First 8490 Sequenced Strains for Exploring Actinobacteria Biosynthetic Diversity.</title>
        <authorList>
            <person name="Kalkreuter E."/>
            <person name="Kautsar S.A."/>
            <person name="Yang D."/>
            <person name="Bader C.D."/>
            <person name="Teijaro C.N."/>
            <person name="Fluegel L."/>
            <person name="Davis C.M."/>
            <person name="Simpson J.R."/>
            <person name="Lauterbach L."/>
            <person name="Steele A.D."/>
            <person name="Gui C."/>
            <person name="Meng S."/>
            <person name="Li G."/>
            <person name="Viehrig K."/>
            <person name="Ye F."/>
            <person name="Su P."/>
            <person name="Kiefer A.F."/>
            <person name="Nichols A."/>
            <person name="Cepeda A.J."/>
            <person name="Yan W."/>
            <person name="Fan B."/>
            <person name="Jiang Y."/>
            <person name="Adhikari A."/>
            <person name="Zheng C.-J."/>
            <person name="Schuster L."/>
            <person name="Cowan T.M."/>
            <person name="Smanski M.J."/>
            <person name="Chevrette M.G."/>
            <person name="De Carvalho L.P.S."/>
            <person name="Shen B."/>
        </authorList>
    </citation>
    <scope>NUCLEOTIDE SEQUENCE [LARGE SCALE GENOMIC DNA]</scope>
    <source>
        <strain evidence="1 2">NPDC001390</strain>
    </source>
</reference>
<sequence>MKERQLRATELPLLDLATAYIQAGETLFLAIHDDIAARVRLAHPEAAHLEISIDADGDVRLHGIWSAQDSAIGSCHLLYDPHDDPERDWLDGPLDLDELVSDLNRVLEGSFLYHWGVIEPHPVHEHRNRRWITLPPADRAATIAAVIRRHVPDAESLVCRFEADHKGIAVGFEQITLSSGERVNIPCPRCSPESEDSPWPHDVSHELARVLGQLYIMPHLRGLHLTPCVDLASEHEGQLWQLVFPYREPGSVQPSAHG</sequence>
<name>A0ABW6UKU8_9ACTN</name>
<dbReference type="RefSeq" id="WP_350951405.1">
    <property type="nucleotide sequence ID" value="NZ_JBEOYX010000002.1"/>
</dbReference>
<dbReference type="Proteomes" id="UP001602058">
    <property type="component" value="Unassembled WGS sequence"/>
</dbReference>
<gene>
    <name evidence="1" type="ORF">ACFY1D_21820</name>
</gene>
<keyword evidence="2" id="KW-1185">Reference proteome</keyword>
<evidence type="ECO:0000313" key="2">
    <source>
        <dbReference type="Proteomes" id="UP001602058"/>
    </source>
</evidence>
<proteinExistence type="predicted"/>
<dbReference type="EMBL" id="JBIAWJ010000011">
    <property type="protein sequence ID" value="MFF4524031.1"/>
    <property type="molecule type" value="Genomic_DNA"/>
</dbReference>
<comment type="caution">
    <text evidence="1">The sequence shown here is derived from an EMBL/GenBank/DDBJ whole genome shotgun (WGS) entry which is preliminary data.</text>
</comment>
<protein>
    <submittedName>
        <fullName evidence="1">Uncharacterized protein</fullName>
    </submittedName>
</protein>
<organism evidence="1 2">
    <name type="scientific">Streptomyces bluensis</name>
    <dbReference type="NCBI Taxonomy" id="33897"/>
    <lineage>
        <taxon>Bacteria</taxon>
        <taxon>Bacillati</taxon>
        <taxon>Actinomycetota</taxon>
        <taxon>Actinomycetes</taxon>
        <taxon>Kitasatosporales</taxon>
        <taxon>Streptomycetaceae</taxon>
        <taxon>Streptomyces</taxon>
    </lineage>
</organism>
<evidence type="ECO:0000313" key="1">
    <source>
        <dbReference type="EMBL" id="MFF4524031.1"/>
    </source>
</evidence>
<accession>A0ABW6UKU8</accession>